<dbReference type="Gene3D" id="3.40.1190.10">
    <property type="entry name" value="Mur-like, catalytic domain"/>
    <property type="match status" value="1"/>
</dbReference>
<dbReference type="AlphaFoldDB" id="A0A831WVQ5"/>
<feature type="domain" description="Mur ligase central" evidence="5">
    <location>
        <begin position="1"/>
        <end position="111"/>
    </location>
</feature>
<reference evidence="6" key="1">
    <citation type="journal article" date="2020" name="mSystems">
        <title>Genome- and Community-Level Interaction Insights into Carbon Utilization and Element Cycling Functions of Hydrothermarchaeota in Hydrothermal Sediment.</title>
        <authorList>
            <person name="Zhou Z."/>
            <person name="Liu Y."/>
            <person name="Xu W."/>
            <person name="Pan J."/>
            <person name="Luo Z.H."/>
            <person name="Li M."/>
        </authorList>
    </citation>
    <scope>NUCLEOTIDE SEQUENCE [LARGE SCALE GENOMIC DNA]</scope>
    <source>
        <strain evidence="6">SpSt-1181</strain>
    </source>
</reference>
<proteinExistence type="predicted"/>
<keyword evidence="3" id="KW-0067">ATP-binding</keyword>
<keyword evidence="2" id="KW-0547">Nucleotide-binding</keyword>
<evidence type="ECO:0000313" key="6">
    <source>
        <dbReference type="EMBL" id="HED31374.1"/>
    </source>
</evidence>
<comment type="caution">
    <text evidence="6">The sequence shown here is derived from an EMBL/GenBank/DDBJ whole genome shotgun (WGS) entry which is preliminary data.</text>
</comment>
<evidence type="ECO:0000259" key="4">
    <source>
        <dbReference type="Pfam" id="PF02875"/>
    </source>
</evidence>
<dbReference type="PANTHER" id="PTHR43024">
    <property type="entry name" value="UDP-N-ACETYLMURAMOYL-TRIPEPTIDE--D-ALANYL-D-ALANINE LIGASE"/>
    <property type="match status" value="1"/>
</dbReference>
<dbReference type="Proteomes" id="UP000886335">
    <property type="component" value="Unassembled WGS sequence"/>
</dbReference>
<evidence type="ECO:0000256" key="1">
    <source>
        <dbReference type="ARBA" id="ARBA00022598"/>
    </source>
</evidence>
<protein>
    <submittedName>
        <fullName evidence="6">UDP-N-acetylmuramoyl-tripeptide--D-alanyl-D-alanine ligase</fullName>
    </submittedName>
</protein>
<dbReference type="EMBL" id="DSBW01000150">
    <property type="protein sequence ID" value="HED31374.1"/>
    <property type="molecule type" value="Genomic_DNA"/>
</dbReference>
<dbReference type="Gene3D" id="3.90.190.20">
    <property type="entry name" value="Mur ligase, C-terminal domain"/>
    <property type="match status" value="1"/>
</dbReference>
<evidence type="ECO:0000256" key="2">
    <source>
        <dbReference type="ARBA" id="ARBA00022741"/>
    </source>
</evidence>
<dbReference type="SUPFAM" id="SSF53623">
    <property type="entry name" value="MurD-like peptide ligases, catalytic domain"/>
    <property type="match status" value="1"/>
</dbReference>
<dbReference type="Pfam" id="PF08245">
    <property type="entry name" value="Mur_ligase_M"/>
    <property type="match status" value="1"/>
</dbReference>
<sequence>TNIGHEHLEFLCDLDGVEEAETVLFRYTAGDGGTLFVNTDDHRLSVAAGDFENKICYGSAPSVNRFWPEKVVLDRRGRTSFRLCSQRGCVDLTLNFAGRHNVHNAVAAASVGDVFRVPLTSIASGLESLVPEEGWKRLERIDAGDVRIFNDTYNANPDSVTMAMKTVCEMPCSGRRVLVLGDMLELGSVSADEHRRIGELAVKLPFDALFTYGESSALACRAAGPKCRGHFSSHAHLLEALKAFLAAHDVLLLKGSRGMRLERIAEGLRDMSFS</sequence>
<dbReference type="InterPro" id="IPR051046">
    <property type="entry name" value="MurCDEF_CellWall_CoF430Synth"/>
</dbReference>
<evidence type="ECO:0000256" key="3">
    <source>
        <dbReference type="ARBA" id="ARBA00022840"/>
    </source>
</evidence>
<dbReference type="InterPro" id="IPR036565">
    <property type="entry name" value="Mur-like_cat_sf"/>
</dbReference>
<feature type="domain" description="Mur ligase C-terminal" evidence="4">
    <location>
        <begin position="137"/>
        <end position="257"/>
    </location>
</feature>
<feature type="non-terminal residue" evidence="6">
    <location>
        <position position="1"/>
    </location>
</feature>
<dbReference type="GO" id="GO:0016881">
    <property type="term" value="F:acid-amino acid ligase activity"/>
    <property type="evidence" value="ECO:0007669"/>
    <property type="project" value="InterPro"/>
</dbReference>
<dbReference type="InterPro" id="IPR004101">
    <property type="entry name" value="Mur_ligase_C"/>
</dbReference>
<evidence type="ECO:0000259" key="5">
    <source>
        <dbReference type="Pfam" id="PF08245"/>
    </source>
</evidence>
<gene>
    <name evidence="6" type="ORF">ENN50_06805</name>
</gene>
<dbReference type="InterPro" id="IPR036615">
    <property type="entry name" value="Mur_ligase_C_dom_sf"/>
</dbReference>
<organism evidence="6">
    <name type="scientific">Prosthecochloris aestuarii</name>
    <dbReference type="NCBI Taxonomy" id="1102"/>
    <lineage>
        <taxon>Bacteria</taxon>
        <taxon>Pseudomonadati</taxon>
        <taxon>Chlorobiota</taxon>
        <taxon>Chlorobiia</taxon>
        <taxon>Chlorobiales</taxon>
        <taxon>Chlorobiaceae</taxon>
        <taxon>Prosthecochloris</taxon>
    </lineage>
</organism>
<accession>A0A831WVQ5</accession>
<name>A0A831WVQ5_PROAE</name>
<dbReference type="PANTHER" id="PTHR43024:SF1">
    <property type="entry name" value="UDP-N-ACETYLMURAMOYL-TRIPEPTIDE--D-ALANYL-D-ALANINE LIGASE"/>
    <property type="match status" value="1"/>
</dbReference>
<dbReference type="Pfam" id="PF02875">
    <property type="entry name" value="Mur_ligase_C"/>
    <property type="match status" value="1"/>
</dbReference>
<dbReference type="SUPFAM" id="SSF53244">
    <property type="entry name" value="MurD-like peptide ligases, peptide-binding domain"/>
    <property type="match status" value="1"/>
</dbReference>
<dbReference type="InterPro" id="IPR013221">
    <property type="entry name" value="Mur_ligase_cen"/>
</dbReference>
<keyword evidence="1 6" id="KW-0436">Ligase</keyword>
<dbReference type="GO" id="GO:0005524">
    <property type="term" value="F:ATP binding"/>
    <property type="evidence" value="ECO:0007669"/>
    <property type="project" value="UniProtKB-KW"/>
</dbReference>